<proteinExistence type="predicted"/>
<dbReference type="PROSITE" id="PS50043">
    <property type="entry name" value="HTH_LUXR_2"/>
    <property type="match status" value="1"/>
</dbReference>
<evidence type="ECO:0000256" key="3">
    <source>
        <dbReference type="ARBA" id="ARBA00023163"/>
    </source>
</evidence>
<name>A0ABT6CCN8_9MICO</name>
<dbReference type="InterPro" id="IPR036388">
    <property type="entry name" value="WH-like_DNA-bd_sf"/>
</dbReference>
<keyword evidence="1" id="KW-0805">Transcription regulation</keyword>
<dbReference type="EMBL" id="JAROAV010000050">
    <property type="protein sequence ID" value="MDF8266147.1"/>
    <property type="molecule type" value="Genomic_DNA"/>
</dbReference>
<sequence>MAMVDLHDLMTTTHEVSGRLARIATGRATVSGVTLLACGPVQIMRALDDLERSARVSAVTSLPMVSFDPEDPGFELNERSRARGISLHLTTTPLALATNPMIVCTSPNVLIGPASLRTILVDDRLAIVEGPPTRYGESTAWRCERGTELFELASGYLTSLVAASTPALAPGEKPPLTPRQVRVARAMCLGLTDEAIGRRLDISTRSVEREVAAVLRALGARARTEAVLNMMGRGRAGSADARARAVAPRAMQTSG</sequence>
<dbReference type="InterPro" id="IPR016032">
    <property type="entry name" value="Sig_transdc_resp-reg_C-effctor"/>
</dbReference>
<dbReference type="Proteomes" id="UP001528912">
    <property type="component" value="Unassembled WGS sequence"/>
</dbReference>
<dbReference type="SMART" id="SM00421">
    <property type="entry name" value="HTH_LUXR"/>
    <property type="match status" value="1"/>
</dbReference>
<keyword evidence="2" id="KW-0238">DNA-binding</keyword>
<dbReference type="PANTHER" id="PTHR44688:SF16">
    <property type="entry name" value="DNA-BINDING TRANSCRIPTIONAL ACTIVATOR DEVR_DOSR"/>
    <property type="match status" value="1"/>
</dbReference>
<dbReference type="RefSeq" id="WP_277193373.1">
    <property type="nucleotide sequence ID" value="NZ_JAROAV010000050.1"/>
</dbReference>
<dbReference type="PANTHER" id="PTHR44688">
    <property type="entry name" value="DNA-BINDING TRANSCRIPTIONAL ACTIVATOR DEVR_DOSR"/>
    <property type="match status" value="1"/>
</dbReference>
<evidence type="ECO:0000256" key="2">
    <source>
        <dbReference type="ARBA" id="ARBA00023125"/>
    </source>
</evidence>
<feature type="domain" description="HTH luxR-type" evidence="4">
    <location>
        <begin position="169"/>
        <end position="234"/>
    </location>
</feature>
<evidence type="ECO:0000313" key="5">
    <source>
        <dbReference type="EMBL" id="MDF8266147.1"/>
    </source>
</evidence>
<evidence type="ECO:0000259" key="4">
    <source>
        <dbReference type="PROSITE" id="PS50043"/>
    </source>
</evidence>
<comment type="caution">
    <text evidence="5">The sequence shown here is derived from an EMBL/GenBank/DDBJ whole genome shotgun (WGS) entry which is preliminary data.</text>
</comment>
<dbReference type="Gene3D" id="1.10.10.10">
    <property type="entry name" value="Winged helix-like DNA-binding domain superfamily/Winged helix DNA-binding domain"/>
    <property type="match status" value="1"/>
</dbReference>
<evidence type="ECO:0000256" key="1">
    <source>
        <dbReference type="ARBA" id="ARBA00023015"/>
    </source>
</evidence>
<dbReference type="SUPFAM" id="SSF46894">
    <property type="entry name" value="C-terminal effector domain of the bipartite response regulators"/>
    <property type="match status" value="1"/>
</dbReference>
<organism evidence="5 6">
    <name type="scientific">Luteipulveratus flavus</name>
    <dbReference type="NCBI Taxonomy" id="3031728"/>
    <lineage>
        <taxon>Bacteria</taxon>
        <taxon>Bacillati</taxon>
        <taxon>Actinomycetota</taxon>
        <taxon>Actinomycetes</taxon>
        <taxon>Micrococcales</taxon>
        <taxon>Dermacoccaceae</taxon>
        <taxon>Luteipulveratus</taxon>
    </lineage>
</organism>
<dbReference type="InterPro" id="IPR000792">
    <property type="entry name" value="Tscrpt_reg_LuxR_C"/>
</dbReference>
<reference evidence="5 6" key="1">
    <citation type="submission" date="2023-03" db="EMBL/GenBank/DDBJ databases">
        <title>YIM 133296 draft genome.</title>
        <authorList>
            <person name="Xiong L."/>
        </authorList>
    </citation>
    <scope>NUCLEOTIDE SEQUENCE [LARGE SCALE GENOMIC DNA]</scope>
    <source>
        <strain evidence="5 6">YIM 133296</strain>
    </source>
</reference>
<gene>
    <name evidence="5" type="ORF">P4R38_18000</name>
</gene>
<keyword evidence="6" id="KW-1185">Reference proteome</keyword>
<evidence type="ECO:0000313" key="6">
    <source>
        <dbReference type="Proteomes" id="UP001528912"/>
    </source>
</evidence>
<protein>
    <submittedName>
        <fullName evidence="5">Helix-turn-helix transcriptional regulator</fullName>
    </submittedName>
</protein>
<dbReference type="Pfam" id="PF00196">
    <property type="entry name" value="GerE"/>
    <property type="match status" value="1"/>
</dbReference>
<accession>A0ABT6CCN8</accession>
<keyword evidence="3" id="KW-0804">Transcription</keyword>